<name>A0A9P0D3X3_9CUCU</name>
<accession>A0A9P0D3X3</accession>
<sequence length="142" mass="15528">MSHNLKTNNPVSSNSYVSVVKTTSKPSFPKKDQAIVMHADDNPKLFDYVKEIGDIVGPKHISFASRISNNGICIYLANSNLFDDLLKSHASVTISNIIISIRRLVSPTKRIIISNISPYIPNDLAENGIKSLGLQLTSLSCS</sequence>
<reference evidence="1" key="1">
    <citation type="submission" date="2022-01" db="EMBL/GenBank/DDBJ databases">
        <authorList>
            <person name="King R."/>
        </authorList>
    </citation>
    <scope>NUCLEOTIDE SEQUENCE</scope>
</reference>
<gene>
    <name evidence="1" type="ORF">PSYICH_LOCUS11888</name>
</gene>
<dbReference type="OrthoDB" id="6751268at2759"/>
<protein>
    <submittedName>
        <fullName evidence="1">Uncharacterized protein</fullName>
    </submittedName>
</protein>
<evidence type="ECO:0000313" key="2">
    <source>
        <dbReference type="Proteomes" id="UP001153636"/>
    </source>
</evidence>
<evidence type="ECO:0000313" key="1">
    <source>
        <dbReference type="EMBL" id="CAH1111563.1"/>
    </source>
</evidence>
<dbReference type="AlphaFoldDB" id="A0A9P0D3X3"/>
<organism evidence="1 2">
    <name type="scientific">Psylliodes chrysocephalus</name>
    <dbReference type="NCBI Taxonomy" id="3402493"/>
    <lineage>
        <taxon>Eukaryota</taxon>
        <taxon>Metazoa</taxon>
        <taxon>Ecdysozoa</taxon>
        <taxon>Arthropoda</taxon>
        <taxon>Hexapoda</taxon>
        <taxon>Insecta</taxon>
        <taxon>Pterygota</taxon>
        <taxon>Neoptera</taxon>
        <taxon>Endopterygota</taxon>
        <taxon>Coleoptera</taxon>
        <taxon>Polyphaga</taxon>
        <taxon>Cucujiformia</taxon>
        <taxon>Chrysomeloidea</taxon>
        <taxon>Chrysomelidae</taxon>
        <taxon>Galerucinae</taxon>
        <taxon>Alticini</taxon>
        <taxon>Psylliodes</taxon>
    </lineage>
</organism>
<proteinExistence type="predicted"/>
<keyword evidence="2" id="KW-1185">Reference proteome</keyword>
<dbReference type="Proteomes" id="UP001153636">
    <property type="component" value="Chromosome 6"/>
</dbReference>
<dbReference type="EMBL" id="OV651818">
    <property type="protein sequence ID" value="CAH1111563.1"/>
    <property type="molecule type" value="Genomic_DNA"/>
</dbReference>